<proteinExistence type="predicted"/>
<feature type="region of interest" description="Disordered" evidence="1">
    <location>
        <begin position="176"/>
        <end position="221"/>
    </location>
</feature>
<feature type="compositionally biased region" description="Basic and acidic residues" evidence="1">
    <location>
        <begin position="200"/>
        <end position="209"/>
    </location>
</feature>
<gene>
    <name evidence="3" type="ORF">CVM73_08625</name>
</gene>
<reference evidence="3 4" key="1">
    <citation type="submission" date="2017-11" db="EMBL/GenBank/DDBJ databases">
        <title>Bradyrhizobium forestalis sp. nov., an efficient nitrogen-fixing bacterium isolated from nodules of forest legume species in the Amazon.</title>
        <authorList>
            <person name="Costa E.M."/>
            <person name="Guimaraes A."/>
            <person name="Carvalho T.S."/>
            <person name="Rodrigues T.L."/>
            <person name="Ribeiro P.R.A."/>
            <person name="Lebbe L."/>
            <person name="Willems A."/>
            <person name="Moreira F.M.S."/>
        </authorList>
    </citation>
    <scope>NUCLEOTIDE SEQUENCE [LARGE SCALE GENOMIC DNA]</scope>
    <source>
        <strain evidence="3 4">INPA54B</strain>
    </source>
</reference>
<evidence type="ECO:0000256" key="2">
    <source>
        <dbReference type="SAM" id="Phobius"/>
    </source>
</evidence>
<feature type="compositionally biased region" description="Low complexity" evidence="1">
    <location>
        <begin position="86"/>
        <end position="104"/>
    </location>
</feature>
<feature type="region of interest" description="Disordered" evidence="1">
    <location>
        <begin position="79"/>
        <end position="132"/>
    </location>
</feature>
<protein>
    <submittedName>
        <fullName evidence="3">Uncharacterized protein</fullName>
    </submittedName>
</protein>
<evidence type="ECO:0000313" key="4">
    <source>
        <dbReference type="Proteomes" id="UP000231194"/>
    </source>
</evidence>
<accession>A0A2M8RCR6</accession>
<dbReference type="RefSeq" id="WP_100231569.1">
    <property type="nucleotide sequence ID" value="NZ_PGVG01000005.1"/>
</dbReference>
<feature type="compositionally biased region" description="Pro residues" evidence="1">
    <location>
        <begin position="105"/>
        <end position="114"/>
    </location>
</feature>
<keyword evidence="2" id="KW-1133">Transmembrane helix</keyword>
<keyword evidence="2" id="KW-0812">Transmembrane</keyword>
<keyword evidence="2" id="KW-0472">Membrane</keyword>
<dbReference type="OrthoDB" id="8250264at2"/>
<sequence length="394" mass="42138">MTEPGDTAANASQAQEIKAGLVRLLTERIREISDDPRQMRDAVYELARIKLLEQFTHADAREARALQQVLERAIREVERSFERSGTSSSSPPEAAAASAANSPPVSLPVPPPIPTATETPRHPAAPPRSLEQAKRSGAFNSLVRLTAILLVMAGASTAVVYWPRLKTQLTALSQVAPPERAPKSPEPQPTAIPTPSVGETVERTPDSSKEPAPAAQPSMPLPTTFGVYALSEGQLHELKPVPGKIPDRRVAISAAINTPSVTTLPDGDVRFIVFRPDGGVDASGTEVRVVAKVSRAMGVDATGKAAMVSAGDSWVIRSMSYPYKVGPVEDQSRMLLLQPEQDGFTLAPGRYIVVVKGMGYDFTVAGTITDPNQCVERINATNGAFYSPCPPPRR</sequence>
<dbReference type="EMBL" id="PGVG01000005">
    <property type="protein sequence ID" value="PJG55614.1"/>
    <property type="molecule type" value="Genomic_DNA"/>
</dbReference>
<name>A0A2M8RCR6_9BRAD</name>
<dbReference type="Proteomes" id="UP000231194">
    <property type="component" value="Unassembled WGS sequence"/>
</dbReference>
<organism evidence="3 4">
    <name type="scientific">Bradyrhizobium forestalis</name>
    <dbReference type="NCBI Taxonomy" id="1419263"/>
    <lineage>
        <taxon>Bacteria</taxon>
        <taxon>Pseudomonadati</taxon>
        <taxon>Pseudomonadota</taxon>
        <taxon>Alphaproteobacteria</taxon>
        <taxon>Hyphomicrobiales</taxon>
        <taxon>Nitrobacteraceae</taxon>
        <taxon>Bradyrhizobium</taxon>
    </lineage>
</organism>
<dbReference type="AlphaFoldDB" id="A0A2M8RCR6"/>
<evidence type="ECO:0000313" key="3">
    <source>
        <dbReference type="EMBL" id="PJG55614.1"/>
    </source>
</evidence>
<comment type="caution">
    <text evidence="3">The sequence shown here is derived from an EMBL/GenBank/DDBJ whole genome shotgun (WGS) entry which is preliminary data.</text>
</comment>
<evidence type="ECO:0000256" key="1">
    <source>
        <dbReference type="SAM" id="MobiDB-lite"/>
    </source>
</evidence>
<feature type="transmembrane region" description="Helical" evidence="2">
    <location>
        <begin position="142"/>
        <end position="162"/>
    </location>
</feature>
<keyword evidence="4" id="KW-1185">Reference proteome</keyword>